<evidence type="ECO:0000256" key="1">
    <source>
        <dbReference type="ARBA" id="ARBA00011900"/>
    </source>
</evidence>
<dbReference type="InterPro" id="IPR007421">
    <property type="entry name" value="Schlafen_AlbA_2_dom"/>
</dbReference>
<evidence type="ECO:0000259" key="8">
    <source>
        <dbReference type="Pfam" id="PF07669"/>
    </source>
</evidence>
<dbReference type="Pfam" id="PF07669">
    <property type="entry name" value="Eco57I"/>
    <property type="match status" value="2"/>
</dbReference>
<dbReference type="GO" id="GO:0032259">
    <property type="term" value="P:methylation"/>
    <property type="evidence" value="ECO:0007669"/>
    <property type="project" value="UniProtKB-KW"/>
</dbReference>
<evidence type="ECO:0000256" key="2">
    <source>
        <dbReference type="ARBA" id="ARBA00022603"/>
    </source>
</evidence>
<evidence type="ECO:0000256" key="5">
    <source>
        <dbReference type="ARBA" id="ARBA00047942"/>
    </source>
</evidence>
<reference evidence="9 10" key="1">
    <citation type="submission" date="2018-04" db="EMBL/GenBank/DDBJ databases">
        <title>Pedobacter chongqingensis sp. nov., isolated from a rottenly hemp rope.</title>
        <authorList>
            <person name="Cai Y."/>
        </authorList>
    </citation>
    <scope>NUCLEOTIDE SEQUENCE [LARGE SCALE GENOMIC DNA]</scope>
    <source>
        <strain evidence="9 10">FJ4-8</strain>
    </source>
</reference>
<dbReference type="RefSeq" id="WP_109414014.1">
    <property type="nucleotide sequence ID" value="NZ_QEAS01000001.1"/>
</dbReference>
<evidence type="ECO:0000259" key="7">
    <source>
        <dbReference type="Pfam" id="PF04326"/>
    </source>
</evidence>
<keyword evidence="2" id="KW-0489">Methyltransferase</keyword>
<dbReference type="SUPFAM" id="SSF53335">
    <property type="entry name" value="S-adenosyl-L-methionine-dependent methyltransferases"/>
    <property type="match status" value="1"/>
</dbReference>
<feature type="domain" description="Type II methyltransferase M.TaqI-like" evidence="8">
    <location>
        <begin position="780"/>
        <end position="844"/>
    </location>
</feature>
<dbReference type="Gene3D" id="3.30.950.30">
    <property type="entry name" value="Schlafen, AAA domain"/>
    <property type="match status" value="1"/>
</dbReference>
<evidence type="ECO:0000256" key="3">
    <source>
        <dbReference type="ARBA" id="ARBA00022679"/>
    </source>
</evidence>
<keyword evidence="6" id="KW-0175">Coiled coil</keyword>
<dbReference type="InterPro" id="IPR002052">
    <property type="entry name" value="DNA_methylase_N6_adenine_CS"/>
</dbReference>
<feature type="domain" description="Schlafen AlbA-2" evidence="7">
    <location>
        <begin position="1201"/>
        <end position="1337"/>
    </location>
</feature>
<dbReference type="InterPro" id="IPR050953">
    <property type="entry name" value="N4_N6_ade-DNA_methylase"/>
</dbReference>
<organism evidence="9 10">
    <name type="scientific">Pararcticibacter amylolyticus</name>
    <dbReference type="NCBI Taxonomy" id="2173175"/>
    <lineage>
        <taxon>Bacteria</taxon>
        <taxon>Pseudomonadati</taxon>
        <taxon>Bacteroidota</taxon>
        <taxon>Sphingobacteriia</taxon>
        <taxon>Sphingobacteriales</taxon>
        <taxon>Sphingobacteriaceae</taxon>
        <taxon>Pararcticibacter</taxon>
    </lineage>
</organism>
<keyword evidence="9" id="KW-0067">ATP-binding</keyword>
<evidence type="ECO:0000256" key="6">
    <source>
        <dbReference type="SAM" id="Coils"/>
    </source>
</evidence>
<evidence type="ECO:0000313" key="9">
    <source>
        <dbReference type="EMBL" id="PWG82595.1"/>
    </source>
</evidence>
<proteinExistence type="predicted"/>
<dbReference type="InterPro" id="IPR029063">
    <property type="entry name" value="SAM-dependent_MTases_sf"/>
</dbReference>
<dbReference type="EC" id="2.1.1.72" evidence="1"/>
<protein>
    <recommendedName>
        <fullName evidence="1">site-specific DNA-methyltransferase (adenine-specific)</fullName>
        <ecNumber evidence="1">2.1.1.72</ecNumber>
    </recommendedName>
</protein>
<dbReference type="GO" id="GO:0003676">
    <property type="term" value="F:nucleic acid binding"/>
    <property type="evidence" value="ECO:0007669"/>
    <property type="project" value="InterPro"/>
</dbReference>
<dbReference type="OrthoDB" id="32195at2"/>
<accession>A0A2U2PMG5</accession>
<evidence type="ECO:0000256" key="4">
    <source>
        <dbReference type="ARBA" id="ARBA00022691"/>
    </source>
</evidence>
<dbReference type="Proteomes" id="UP000245647">
    <property type="component" value="Unassembled WGS sequence"/>
</dbReference>
<dbReference type="GO" id="GO:0005524">
    <property type="term" value="F:ATP binding"/>
    <property type="evidence" value="ECO:0007669"/>
    <property type="project" value="UniProtKB-KW"/>
</dbReference>
<dbReference type="GO" id="GO:0009007">
    <property type="term" value="F:site-specific DNA-methyltransferase (adenine-specific) activity"/>
    <property type="evidence" value="ECO:0007669"/>
    <property type="project" value="UniProtKB-EC"/>
</dbReference>
<keyword evidence="3" id="KW-0808">Transferase</keyword>
<keyword evidence="10" id="KW-1185">Reference proteome</keyword>
<feature type="coiled-coil region" evidence="6">
    <location>
        <begin position="586"/>
        <end position="634"/>
    </location>
</feature>
<keyword evidence="9" id="KW-0547">Nucleotide-binding</keyword>
<dbReference type="GO" id="GO:0006304">
    <property type="term" value="P:DNA modification"/>
    <property type="evidence" value="ECO:0007669"/>
    <property type="project" value="InterPro"/>
</dbReference>
<dbReference type="InterPro" id="IPR038461">
    <property type="entry name" value="Schlafen_AlbA_2_dom_sf"/>
</dbReference>
<name>A0A2U2PMG5_9SPHI</name>
<dbReference type="PROSITE" id="PS00092">
    <property type="entry name" value="N6_MTASE"/>
    <property type="match status" value="1"/>
</dbReference>
<dbReference type="InterPro" id="IPR011639">
    <property type="entry name" value="MethylTrfase_TaqI-like_dom"/>
</dbReference>
<evidence type="ECO:0000313" key="10">
    <source>
        <dbReference type="Proteomes" id="UP000245647"/>
    </source>
</evidence>
<dbReference type="PANTHER" id="PTHR33841">
    <property type="entry name" value="DNA METHYLTRANSFERASE YEEA-RELATED"/>
    <property type="match status" value="1"/>
</dbReference>
<gene>
    <name evidence="9" type="ORF">DDR33_01665</name>
</gene>
<dbReference type="EMBL" id="QEAS01000001">
    <property type="protein sequence ID" value="PWG82595.1"/>
    <property type="molecule type" value="Genomic_DNA"/>
</dbReference>
<sequence>MKLNIDAARNLLQAFDFKTLFREELGWNNPASKAKQPFQTKHGLFFREAIADLSGATVYEITNDEGTIPDSSIRALISAEIQKISFHHILIFVDKSRSQSFWRWLKRQDKKSLPREHTFFAGQTGDAFISKISSLMVDLSEIENDITITDAAKKIQDALDVERVTKQFFTDYQQQFIDFLPLIEGIPDENDKRWYASVILNRLMFIYFLQKKGFIDNGNLDYLYKKLLETQDKYGDDKYYDVFLKTLFFEGFAKPDAERSQFANELLGKIKYLNGGLFLKHKIEEKYPGINIPDIAFINLLKVDEPKGLFEQFSWSLDDTPGGKDDEINPDVLGYIFEKYINQKAFGAYYTRTEITEYLCEQTVYKLILDAVNGPEIDVETLKKAGLDKGEKERRFNSIEELFLGLDAKICAKLVMGENAVLPSLSLLDPACGSGAFLVAAMKTLINVYAAIIGRISFLNDRKLLDWQNTIQEDHPSINYYIKKQIITNNLYGVDIMEEATEIAKLRLFLALVSSANNVDDLEPLPNIDFNIMNGNSLIGMMRVDPDKFNTHYNNPSKAPAGKVVRKGNLFEPALIQGNMFSETYAKSYQQLINEKEAAITAYKKAQGLGYEGLQSLRNSIQESEKKAAKILNKLLVDEFQNLSIPYSECTWDAENKKEGKLKKRPIKIEDIEALEPFHWGYEFSDIFRKKDGFDAIITNPPWETFQPNSKEFLMSFSKNVSKKKMDIKDFLLELKSLMEDETVRKQWLKYQSDYNHVREYFRISPEYVNQVPIINGKRHGKDVNLYKLFVEQSFKLLKKGGYCGIVIPSGIYNDLGSKKLRELLFEKSKITGVFGFENRKEIFEGVHRMFKFVVLSFEKGGVTTEFPSAFMRHNVEDLISFPESGAINLSVDFIKRQSPDSMSIMEIKDATDFNITNKLLQFPTLSDETAFWHIILHREFNMTDDAYLFNKKQSAKSLPLYEGKMIFHYTNHLSEPRYWIDIEEGRKALLGRQDDTNQILGYEKYRLAYRSIASNTNERTLISTIIPKCFTGNSINVSENLTYPAQLICTSFLSSFVLDWFLRQQVTTNINMFYIYQLPVPRLSERDSWFRQIVDRAAKLICTTEEFAELWEEVMHTQWSTDIVATDKEERDELRAELDGIIAHIYGLTEEEFTYILSTFPIVPVAQKQAALTCYKNLAPQFAQTSEAQQRCLNLIEIGETSKVEFKSTLRVDLKTNRPEKFIEHSVLKTIAAFLNSEGGDLLIGIEDNKNILGLEPDFASFSKADKLDEFQKHFDNLIHKSLGNRFQRYLDVSFPTVDGKLVCLVHIKEKSTEPVYLTDEKGQEIFYIRRQASTIDLKPSEANKYIKDHWK</sequence>
<comment type="caution">
    <text evidence="9">The sequence shown here is derived from an EMBL/GenBank/DDBJ whole genome shotgun (WGS) entry which is preliminary data.</text>
</comment>
<dbReference type="Gene3D" id="3.40.50.150">
    <property type="entry name" value="Vaccinia Virus protein VP39"/>
    <property type="match status" value="1"/>
</dbReference>
<feature type="domain" description="Type II methyltransferase M.TaqI-like" evidence="8">
    <location>
        <begin position="489"/>
        <end position="728"/>
    </location>
</feature>
<dbReference type="PANTHER" id="PTHR33841:SF1">
    <property type="entry name" value="DNA METHYLTRANSFERASE A"/>
    <property type="match status" value="1"/>
</dbReference>
<keyword evidence="4" id="KW-0949">S-adenosyl-L-methionine</keyword>
<dbReference type="Pfam" id="PF04326">
    <property type="entry name" value="SLFN_AlbA_2"/>
    <property type="match status" value="1"/>
</dbReference>
<comment type="catalytic activity">
    <reaction evidence="5">
        <text>a 2'-deoxyadenosine in DNA + S-adenosyl-L-methionine = an N(6)-methyl-2'-deoxyadenosine in DNA + S-adenosyl-L-homocysteine + H(+)</text>
        <dbReference type="Rhea" id="RHEA:15197"/>
        <dbReference type="Rhea" id="RHEA-COMP:12418"/>
        <dbReference type="Rhea" id="RHEA-COMP:12419"/>
        <dbReference type="ChEBI" id="CHEBI:15378"/>
        <dbReference type="ChEBI" id="CHEBI:57856"/>
        <dbReference type="ChEBI" id="CHEBI:59789"/>
        <dbReference type="ChEBI" id="CHEBI:90615"/>
        <dbReference type="ChEBI" id="CHEBI:90616"/>
        <dbReference type="EC" id="2.1.1.72"/>
    </reaction>
</comment>